<organism evidence="3 4">
    <name type="scientific">Dyadobacter linearis</name>
    <dbReference type="NCBI Taxonomy" id="2823330"/>
    <lineage>
        <taxon>Bacteria</taxon>
        <taxon>Pseudomonadati</taxon>
        <taxon>Bacteroidota</taxon>
        <taxon>Cytophagia</taxon>
        <taxon>Cytophagales</taxon>
        <taxon>Spirosomataceae</taxon>
        <taxon>Dyadobacter</taxon>
    </lineage>
</organism>
<dbReference type="Proteomes" id="UP000679725">
    <property type="component" value="Unassembled WGS sequence"/>
</dbReference>
<name>A0ABM8UL10_9BACT</name>
<keyword evidence="2" id="KW-0732">Signal</keyword>
<keyword evidence="4" id="KW-1185">Reference proteome</keyword>
<proteinExistence type="predicted"/>
<comment type="caution">
    <text evidence="3">The sequence shown here is derived from an EMBL/GenBank/DDBJ whole genome shotgun (WGS) entry which is preliminary data.</text>
</comment>
<keyword evidence="1" id="KW-1133">Transmembrane helix</keyword>
<accession>A0ABM8UL10</accession>
<evidence type="ECO:0000313" key="4">
    <source>
        <dbReference type="Proteomes" id="UP000679725"/>
    </source>
</evidence>
<evidence type="ECO:0000256" key="2">
    <source>
        <dbReference type="SAM" id="SignalP"/>
    </source>
</evidence>
<reference evidence="3 4" key="1">
    <citation type="submission" date="2021-04" db="EMBL/GenBank/DDBJ databases">
        <authorList>
            <person name="Rodrigo-Torres L."/>
            <person name="Arahal R. D."/>
            <person name="Lucena T."/>
        </authorList>
    </citation>
    <scope>NUCLEOTIDE SEQUENCE [LARGE SCALE GENOMIC DNA]</scope>
    <source>
        <strain evidence="3 4">CECT 9623</strain>
    </source>
</reference>
<dbReference type="EMBL" id="CAJRAU010000001">
    <property type="protein sequence ID" value="CAG5067964.1"/>
    <property type="molecule type" value="Genomic_DNA"/>
</dbReference>
<keyword evidence="1" id="KW-0812">Transmembrane</keyword>
<feature type="signal peptide" evidence="2">
    <location>
        <begin position="1"/>
        <end position="31"/>
    </location>
</feature>
<evidence type="ECO:0008006" key="5">
    <source>
        <dbReference type="Google" id="ProtNLM"/>
    </source>
</evidence>
<gene>
    <name evidence="3" type="ORF">DYBT9623_00692</name>
</gene>
<evidence type="ECO:0000256" key="1">
    <source>
        <dbReference type="SAM" id="Phobius"/>
    </source>
</evidence>
<feature type="transmembrane region" description="Helical" evidence="1">
    <location>
        <begin position="80"/>
        <end position="98"/>
    </location>
</feature>
<protein>
    <recommendedName>
        <fullName evidence="5">Phage abortive infection protein</fullName>
    </recommendedName>
</protein>
<sequence length="377" mass="43612">MGGRSVRGFNGMKRFLLFCFLVLASSLNVQSQGIPWVKTPVDTSYHRLAKENIDLRIDLEKYKSDTDRQLSGIDLHINSATYLLGFVALLGILLGLYLERKWRQIEGISLRIEENVRLARESQIAAQTASNDSSNSFEKALKAEERAEGFFNKIEANIEQVFRDLKRSEVQQILQEIVDTPSLVVTYQHILFSAELQGIDYIVIKNCYKIVLNEEELDEGLVKMYKSLLLHHFASKAVKDAEINKELFIDFYLPEHKGGRYRIKEYIREIVNAYIETNVDQRAYIRPFLYNYIHARFVANVTILVEACPDIAAAIHIYQHLQFNNRPDVVAQFKMSFLDHTISYFKVSKDSLPGLIYQDEVDALQQYSKRQSYPDTF</sequence>
<feature type="chain" id="PRO_5047237608" description="Phage abortive infection protein" evidence="2">
    <location>
        <begin position="32"/>
        <end position="377"/>
    </location>
</feature>
<evidence type="ECO:0000313" key="3">
    <source>
        <dbReference type="EMBL" id="CAG5067964.1"/>
    </source>
</evidence>
<keyword evidence="1" id="KW-0472">Membrane</keyword>